<dbReference type="Proteomes" id="UP000053372">
    <property type="component" value="Unassembled WGS sequence"/>
</dbReference>
<gene>
    <name evidence="3" type="ORF">BC008_44760</name>
</gene>
<dbReference type="InterPro" id="IPR008638">
    <property type="entry name" value="FhaB/CdiA-like_TPS"/>
</dbReference>
<dbReference type="AlphaFoldDB" id="A0A0V8A0P0"/>
<name>A0A0V8A0P0_9CYAN</name>
<feature type="region of interest" description="Disordered" evidence="1">
    <location>
        <begin position="31"/>
        <end position="51"/>
    </location>
</feature>
<feature type="compositionally biased region" description="Low complexity" evidence="1">
    <location>
        <begin position="539"/>
        <end position="579"/>
    </location>
</feature>
<keyword evidence="4" id="KW-1185">Reference proteome</keyword>
<dbReference type="EMBL" id="LMTZ01000001">
    <property type="protein sequence ID" value="KST70318.1"/>
    <property type="molecule type" value="Genomic_DNA"/>
</dbReference>
<dbReference type="InterPro" id="IPR012334">
    <property type="entry name" value="Pectin_lyas_fold"/>
</dbReference>
<dbReference type="SMART" id="SM00912">
    <property type="entry name" value="Haemagg_act"/>
    <property type="match status" value="1"/>
</dbReference>
<dbReference type="SUPFAM" id="SSF51126">
    <property type="entry name" value="Pectin lyase-like"/>
    <property type="match status" value="1"/>
</dbReference>
<dbReference type="InterPro" id="IPR011050">
    <property type="entry name" value="Pectin_lyase_fold/virulence"/>
</dbReference>
<dbReference type="Gene3D" id="2.160.20.10">
    <property type="entry name" value="Single-stranded right-handed beta-helix, Pectin lyase-like"/>
    <property type="match status" value="1"/>
</dbReference>
<accession>A0A0V8A0P0</accession>
<protein>
    <recommendedName>
        <fullName evidence="2">Filamentous haemagglutinin FhaB/tRNA nuclease CdiA-like TPS domain-containing protein</fullName>
    </recommendedName>
</protein>
<feature type="compositionally biased region" description="Polar residues" evidence="1">
    <location>
        <begin position="580"/>
        <end position="590"/>
    </location>
</feature>
<feature type="region of interest" description="Disordered" evidence="1">
    <location>
        <begin position="494"/>
        <end position="609"/>
    </location>
</feature>
<proteinExistence type="predicted"/>
<comment type="caution">
    <text evidence="3">The sequence shown here is derived from an EMBL/GenBank/DDBJ whole genome shotgun (WGS) entry which is preliminary data.</text>
</comment>
<feature type="domain" description="Filamentous haemagglutinin FhaB/tRNA nuclease CdiA-like TPS" evidence="2">
    <location>
        <begin position="31"/>
        <end position="141"/>
    </location>
</feature>
<dbReference type="NCBIfam" id="TIGR01901">
    <property type="entry name" value="adhes_NPXG"/>
    <property type="match status" value="1"/>
</dbReference>
<evidence type="ECO:0000256" key="1">
    <source>
        <dbReference type="SAM" id="MobiDB-lite"/>
    </source>
</evidence>
<evidence type="ECO:0000313" key="3">
    <source>
        <dbReference type="EMBL" id="KST70318.1"/>
    </source>
</evidence>
<feature type="compositionally biased region" description="Basic and acidic residues" evidence="1">
    <location>
        <begin position="596"/>
        <end position="608"/>
    </location>
</feature>
<organism evidence="3 4">
    <name type="scientific">Mastigocoleus testarum BC008</name>
    <dbReference type="NCBI Taxonomy" id="371196"/>
    <lineage>
        <taxon>Bacteria</taxon>
        <taxon>Bacillati</taxon>
        <taxon>Cyanobacteriota</taxon>
        <taxon>Cyanophyceae</taxon>
        <taxon>Nostocales</taxon>
        <taxon>Hapalosiphonaceae</taxon>
        <taxon>Mastigocoleus</taxon>
    </lineage>
</organism>
<dbReference type="Pfam" id="PF05860">
    <property type="entry name" value="TPS"/>
    <property type="match status" value="1"/>
</dbReference>
<evidence type="ECO:0000259" key="2">
    <source>
        <dbReference type="SMART" id="SM00912"/>
    </source>
</evidence>
<evidence type="ECO:0000313" key="4">
    <source>
        <dbReference type="Proteomes" id="UP000053372"/>
    </source>
</evidence>
<sequence length="684" mass="71840">MTLPLVGVIGIGKVQAQITSADTVTKVEDISNGNGTTSTITGGNTSSDGDGTNQFHSLTQFNLGTDDVANFQAANGNITNILTRVTGGDISKINGTIQVTGGNNPNLFLMNPAGFIFGKDAKTFNLPGSLTVTTANGIGFGSGSNTNFFSATGSNDYSKLTENPTAFAFTMDNPGAIVNSGDLSVKEGQNLTLVGGTVVNTGTLTAEKGQITIAAVPGKSTVRISQQGNLLSLDIASTTETTGNPNPLPSRFKIESLPNLLAGGNISNVTGITVNEDNTVTLTGSGINIKDGDVVSYNSDGSKNSILPDDRLETSKSPNVSIISKNGNIKTDRIISREKVFLSAEKGNIEVDTIFAGILDGEADLDEFRAGDINIKAGGFFRAIGREEVSEDIRDSDNTDTPKIFASITVANPISNPPGEGKDPEIDKTTLPFIRIKTKNDVITQNEPGDGIGEVKIEVGSEFFVVGDSTKEPVSFKDNESGTIGVIAARTNGNQSGVKSIDGRTFGNPDPPPRIINPPSSEKPGDSNTGGTNTGGTNIGNSNTGGTNTGDSNTGNSNTSDSNTGNSNTGDSNTRNSNTADSNTGDSDTGNQEQQQQDRDQDRDRDQNQEQEEITVFGVLSLDESLVALLKDKGHATELTLSNDGNGELTGSDFNLFNTDDEEELKTFNFDRDLLYKNYVFSRK</sequence>
<reference evidence="3 4" key="1">
    <citation type="journal article" date="2015" name="Genome Announc.">
        <title>Draft Genome of the Euendolithic (true boring) Cyanobacterium Mastigocoleus testarum strain BC008.</title>
        <authorList>
            <person name="Guida B.S."/>
            <person name="Garcia-Pichel F."/>
        </authorList>
    </citation>
    <scope>NUCLEOTIDE SEQUENCE [LARGE SCALE GENOMIC DNA]</scope>
    <source>
        <strain evidence="3 4">BC008</strain>
    </source>
</reference>